<dbReference type="PANTHER" id="PTHR24412:SF489">
    <property type="entry name" value="RING FINGER DOMAIN AND KELCH REPEAT-CONTAINING PROTEIN DDB_G0271372"/>
    <property type="match status" value="1"/>
</dbReference>
<dbReference type="AlphaFoldDB" id="A0A835YPV4"/>
<comment type="caution">
    <text evidence="4">The sequence shown here is derived from an EMBL/GenBank/DDBJ whole genome shotgun (WGS) entry which is preliminary data.</text>
</comment>
<evidence type="ECO:0000313" key="5">
    <source>
        <dbReference type="Proteomes" id="UP000612055"/>
    </source>
</evidence>
<organism evidence="4 5">
    <name type="scientific">Edaphochlamys debaryana</name>
    <dbReference type="NCBI Taxonomy" id="47281"/>
    <lineage>
        <taxon>Eukaryota</taxon>
        <taxon>Viridiplantae</taxon>
        <taxon>Chlorophyta</taxon>
        <taxon>core chlorophytes</taxon>
        <taxon>Chlorophyceae</taxon>
        <taxon>CS clade</taxon>
        <taxon>Chlamydomonadales</taxon>
        <taxon>Chlamydomonadales incertae sedis</taxon>
        <taxon>Edaphochlamys</taxon>
    </lineage>
</organism>
<dbReference type="Proteomes" id="UP000612055">
    <property type="component" value="Unassembled WGS sequence"/>
</dbReference>
<dbReference type="OrthoDB" id="45365at2759"/>
<reference evidence="4" key="1">
    <citation type="journal article" date="2020" name="bioRxiv">
        <title>Comparative genomics of Chlamydomonas.</title>
        <authorList>
            <person name="Craig R.J."/>
            <person name="Hasan A.R."/>
            <person name="Ness R.W."/>
            <person name="Keightley P.D."/>
        </authorList>
    </citation>
    <scope>NUCLEOTIDE SEQUENCE</scope>
    <source>
        <strain evidence="4">CCAP 11/70</strain>
    </source>
</reference>
<dbReference type="PANTHER" id="PTHR24412">
    <property type="entry name" value="KELCH PROTEIN"/>
    <property type="match status" value="1"/>
</dbReference>
<keyword evidence="5" id="KW-1185">Reference proteome</keyword>
<dbReference type="SMART" id="SM00875">
    <property type="entry name" value="BACK"/>
    <property type="match status" value="1"/>
</dbReference>
<name>A0A835YPV4_9CHLO</name>
<dbReference type="Pfam" id="PF07707">
    <property type="entry name" value="BACK"/>
    <property type="match status" value="1"/>
</dbReference>
<dbReference type="InterPro" id="IPR011705">
    <property type="entry name" value="BACK"/>
</dbReference>
<keyword evidence="2" id="KW-0677">Repeat</keyword>
<dbReference type="EMBL" id="JAEHOE010000001">
    <property type="protein sequence ID" value="KAG2501664.1"/>
    <property type="molecule type" value="Genomic_DNA"/>
</dbReference>
<feature type="domain" description="BACK" evidence="3">
    <location>
        <begin position="141"/>
        <end position="263"/>
    </location>
</feature>
<keyword evidence="1" id="KW-0880">Kelch repeat</keyword>
<sequence>MQHTADVLAFLGAHNDQRELTSCVARYITPAGLAALEAGASALNNAATNHSSVTCDMLLLAQLCAPQHQVLHSTYPHPSPPTDLGRLALQRIALALLGPGPGHLDERSLPLALAATTTAAVLAGRQLCLEALAASVDLSNCFHLLTFAEAVGIAPLRDCAAACCLACMPGGGEGEAAGSPEAEAAAARTAAAACNGFAELSPELLERLLSSDDLQVPSELAVFCALSAWVAAAPQQRSGLCAELVRRCVRLGAMSLPELEALDGHGQVVASLEVTRVVAQAYISSIMGIKVGGKGPRPSVVKAKAAGRNGEAQRRAQAEQVVEMEMDEAMEEEEEEERPAALGPIAGLLAAAVRAH</sequence>
<dbReference type="Gene3D" id="1.25.40.420">
    <property type="match status" value="1"/>
</dbReference>
<evidence type="ECO:0000313" key="4">
    <source>
        <dbReference type="EMBL" id="KAG2501664.1"/>
    </source>
</evidence>
<evidence type="ECO:0000259" key="3">
    <source>
        <dbReference type="SMART" id="SM00875"/>
    </source>
</evidence>
<evidence type="ECO:0000256" key="1">
    <source>
        <dbReference type="ARBA" id="ARBA00022441"/>
    </source>
</evidence>
<accession>A0A835YPV4</accession>
<protein>
    <recommendedName>
        <fullName evidence="3">BACK domain-containing protein</fullName>
    </recommendedName>
</protein>
<gene>
    <name evidence="4" type="ORF">HYH03_000167</name>
</gene>
<evidence type="ECO:0000256" key="2">
    <source>
        <dbReference type="ARBA" id="ARBA00022737"/>
    </source>
</evidence>
<proteinExistence type="predicted"/>